<dbReference type="InParanoid" id="A0A2K1L8J2"/>
<reference evidence="1 3" key="1">
    <citation type="journal article" date="2008" name="Science">
        <title>The Physcomitrella genome reveals evolutionary insights into the conquest of land by plants.</title>
        <authorList>
            <person name="Rensing S."/>
            <person name="Lang D."/>
            <person name="Zimmer A."/>
            <person name="Terry A."/>
            <person name="Salamov A."/>
            <person name="Shapiro H."/>
            <person name="Nishiyama T."/>
            <person name="Perroud P.-F."/>
            <person name="Lindquist E."/>
            <person name="Kamisugi Y."/>
            <person name="Tanahashi T."/>
            <person name="Sakakibara K."/>
            <person name="Fujita T."/>
            <person name="Oishi K."/>
            <person name="Shin-I T."/>
            <person name="Kuroki Y."/>
            <person name="Toyoda A."/>
            <person name="Suzuki Y."/>
            <person name="Hashimoto A."/>
            <person name="Yamaguchi K."/>
            <person name="Sugano A."/>
            <person name="Kohara Y."/>
            <person name="Fujiyama A."/>
            <person name="Anterola A."/>
            <person name="Aoki S."/>
            <person name="Ashton N."/>
            <person name="Barbazuk W.B."/>
            <person name="Barker E."/>
            <person name="Bennetzen J."/>
            <person name="Bezanilla M."/>
            <person name="Blankenship R."/>
            <person name="Cho S.H."/>
            <person name="Dutcher S."/>
            <person name="Estelle M."/>
            <person name="Fawcett J.A."/>
            <person name="Gundlach H."/>
            <person name="Hanada K."/>
            <person name="Heyl A."/>
            <person name="Hicks K.A."/>
            <person name="Hugh J."/>
            <person name="Lohr M."/>
            <person name="Mayer K."/>
            <person name="Melkozernov A."/>
            <person name="Murata T."/>
            <person name="Nelson D."/>
            <person name="Pils B."/>
            <person name="Prigge M."/>
            <person name="Reiss B."/>
            <person name="Renner T."/>
            <person name="Rombauts S."/>
            <person name="Rushton P."/>
            <person name="Sanderfoot A."/>
            <person name="Schween G."/>
            <person name="Shiu S.-H."/>
            <person name="Stueber K."/>
            <person name="Theodoulou F.L."/>
            <person name="Tu H."/>
            <person name="Van de Peer Y."/>
            <person name="Verrier P.J."/>
            <person name="Waters E."/>
            <person name="Wood A."/>
            <person name="Yang L."/>
            <person name="Cove D."/>
            <person name="Cuming A."/>
            <person name="Hasebe M."/>
            <person name="Lucas S."/>
            <person name="Mishler D.B."/>
            <person name="Reski R."/>
            <person name="Grigoriev I."/>
            <person name="Quatrano R.S."/>
            <person name="Boore J.L."/>
        </authorList>
    </citation>
    <scope>NUCLEOTIDE SEQUENCE [LARGE SCALE GENOMIC DNA]</scope>
    <source>
        <strain evidence="2 3">cv. Gransden 2004</strain>
    </source>
</reference>
<organism evidence="1">
    <name type="scientific">Physcomitrium patens</name>
    <name type="common">Spreading-leaved earth moss</name>
    <name type="synonym">Physcomitrella patens</name>
    <dbReference type="NCBI Taxonomy" id="3218"/>
    <lineage>
        <taxon>Eukaryota</taxon>
        <taxon>Viridiplantae</taxon>
        <taxon>Streptophyta</taxon>
        <taxon>Embryophyta</taxon>
        <taxon>Bryophyta</taxon>
        <taxon>Bryophytina</taxon>
        <taxon>Bryopsida</taxon>
        <taxon>Funariidae</taxon>
        <taxon>Funariales</taxon>
        <taxon>Funariaceae</taxon>
        <taxon>Physcomitrium</taxon>
    </lineage>
</organism>
<dbReference type="EnsemblPlants" id="Pp3c1_18061V3.1">
    <property type="protein sequence ID" value="PAC:32969656.CDS.1"/>
    <property type="gene ID" value="Pp3c1_18061"/>
</dbReference>
<dbReference type="Gramene" id="Pp3c1_18060V3.1">
    <property type="protein sequence ID" value="PAC:32968894.CDS.1"/>
    <property type="gene ID" value="Pp3c1_18060"/>
</dbReference>
<name>A0A2K1L8J2_PHYPA</name>
<evidence type="ECO:0000313" key="3">
    <source>
        <dbReference type="Proteomes" id="UP000006727"/>
    </source>
</evidence>
<dbReference type="AlphaFoldDB" id="A0A2K1L8J2"/>
<sequence>MRAGVILGRRWASAKSGTIETHRWSSGSEVSCHGTDPGLIPGRCNDRVLCKLE</sequence>
<accession>A0A2K1L8J2</accession>
<evidence type="ECO:0000313" key="1">
    <source>
        <dbReference type="EMBL" id="PNR62359.1"/>
    </source>
</evidence>
<reference evidence="1 3" key="2">
    <citation type="journal article" date="2018" name="Plant J.">
        <title>The Physcomitrella patens chromosome-scale assembly reveals moss genome structure and evolution.</title>
        <authorList>
            <person name="Lang D."/>
            <person name="Ullrich K.K."/>
            <person name="Murat F."/>
            <person name="Fuchs J."/>
            <person name="Jenkins J."/>
            <person name="Haas F.B."/>
            <person name="Piednoel M."/>
            <person name="Gundlach H."/>
            <person name="Van Bel M."/>
            <person name="Meyberg R."/>
            <person name="Vives C."/>
            <person name="Morata J."/>
            <person name="Symeonidi A."/>
            <person name="Hiss M."/>
            <person name="Muchero W."/>
            <person name="Kamisugi Y."/>
            <person name="Saleh O."/>
            <person name="Blanc G."/>
            <person name="Decker E.L."/>
            <person name="van Gessel N."/>
            <person name="Grimwood J."/>
            <person name="Hayes R.D."/>
            <person name="Graham S.W."/>
            <person name="Gunter L.E."/>
            <person name="McDaniel S.F."/>
            <person name="Hoernstein S.N.W."/>
            <person name="Larsson A."/>
            <person name="Li F.W."/>
            <person name="Perroud P.F."/>
            <person name="Phillips J."/>
            <person name="Ranjan P."/>
            <person name="Rokshar D.S."/>
            <person name="Rothfels C.J."/>
            <person name="Schneider L."/>
            <person name="Shu S."/>
            <person name="Stevenson D.W."/>
            <person name="Thummler F."/>
            <person name="Tillich M."/>
            <person name="Villarreal Aguilar J.C."/>
            <person name="Widiez T."/>
            <person name="Wong G.K."/>
            <person name="Wymore A."/>
            <person name="Zhang Y."/>
            <person name="Zimmer A.D."/>
            <person name="Quatrano R.S."/>
            <person name="Mayer K.F.X."/>
            <person name="Goodstein D."/>
            <person name="Casacuberta J.M."/>
            <person name="Vandepoele K."/>
            <person name="Reski R."/>
            <person name="Cuming A.C."/>
            <person name="Tuskan G.A."/>
            <person name="Maumus F."/>
            <person name="Salse J."/>
            <person name="Schmutz J."/>
            <person name="Rensing S.A."/>
        </authorList>
    </citation>
    <scope>NUCLEOTIDE SEQUENCE [LARGE SCALE GENOMIC DNA]</scope>
    <source>
        <strain evidence="2 3">cv. Gransden 2004</strain>
    </source>
</reference>
<dbReference type="Gramene" id="Pp3c1_18061V3.1">
    <property type="protein sequence ID" value="PAC:32969656.CDS.1"/>
    <property type="gene ID" value="Pp3c1_18061"/>
</dbReference>
<keyword evidence="3" id="KW-1185">Reference proteome</keyword>
<reference evidence="2" key="3">
    <citation type="submission" date="2020-12" db="UniProtKB">
        <authorList>
            <consortium name="EnsemblPlants"/>
        </authorList>
    </citation>
    <scope>IDENTIFICATION</scope>
</reference>
<gene>
    <name evidence="1" type="ORF">PHYPA_000783</name>
</gene>
<dbReference type="Proteomes" id="UP000006727">
    <property type="component" value="Chromosome 1"/>
</dbReference>
<dbReference type="EnsemblPlants" id="Pp3c1_18060V3.1">
    <property type="protein sequence ID" value="PAC:32968894.CDS.1"/>
    <property type="gene ID" value="Pp3c1_18060"/>
</dbReference>
<protein>
    <submittedName>
        <fullName evidence="1 2">Uncharacterized protein</fullName>
    </submittedName>
</protein>
<proteinExistence type="predicted"/>
<dbReference type="EMBL" id="ABEU02000001">
    <property type="protein sequence ID" value="PNR62359.1"/>
    <property type="molecule type" value="Genomic_DNA"/>
</dbReference>
<evidence type="ECO:0000313" key="2">
    <source>
        <dbReference type="EnsemblPlants" id="PAC:32968894.CDS.1"/>
    </source>
</evidence>